<accession>A0A4U5VEN0</accession>
<dbReference type="HAMAP" id="MF_03069">
    <property type="entry name" value="Kintoun"/>
    <property type="match status" value="1"/>
</dbReference>
<dbReference type="InterPro" id="IPR050734">
    <property type="entry name" value="PIH1/Kintoun_subfamily"/>
</dbReference>
<dbReference type="CDD" id="cd00298">
    <property type="entry name" value="ACD_sHsps_p23-like"/>
    <property type="match status" value="1"/>
</dbReference>
<reference evidence="7 8" key="1">
    <citation type="submission" date="2019-01" db="EMBL/GenBank/DDBJ databases">
        <title>Genome Assembly of Collichthys lucidus.</title>
        <authorList>
            <person name="Cai M."/>
            <person name="Xiao S."/>
        </authorList>
    </citation>
    <scope>NUCLEOTIDE SEQUENCE [LARGE SCALE GENOMIC DNA]</scope>
    <source>
        <strain evidence="7">JT15FE1705JMU</strain>
        <tissue evidence="7">Muscle</tissue>
    </source>
</reference>
<feature type="region of interest" description="Disordered" evidence="4">
    <location>
        <begin position="614"/>
        <end position="655"/>
    </location>
</feature>
<comment type="similarity">
    <text evidence="3">Belongs to the PIH1 family. Kintoun subfamily.</text>
</comment>
<keyword evidence="1 3" id="KW-0963">Cytoplasm</keyword>
<sequence length="712" mass="81412">MEVGNKLKELNMTVDEMDRLTKAFKDEKFREMLREYAEELSDPENKKRYEEEIKLLEQERGNVVEFIHPEPFRALRTRVNDKQKCFINICANEKLEKPSSRWGVSEEGRRGQCWSLPHSLHPRTEDTDPEGNKIWIYDVVFHPDTLYIASKNRKFMDMVDSTAIQGIQKAFNVTLDKNNVREISTKYKGTPHPCVIRRPTPGYEAKAPSEKPDPFAFPYPNEKRPIQPSQTKPTGSPATENSSEAEPKSFQVQPQKTKEPTKPNYTVKYRSFIDLQDFRCSRDSAQSPRPKEIVVTIDLPLLKAVTDASLEVKETRLLLESKKPAYRLELPLAYPVDEDKGEAKFNRQRGQLTVTLPVLPSNETFVFAVGADQTGGSDDERQEEKSEAEEDGKCQEKEREDPRSEEERDTGEDLKQQQTREENGEEERGQEKGQEQVWEGENSKEEKIGLEEEREWKKPIQKDQESVEDEKVKEQKQENEREVGKRQKDEDEWICQPNKSSEDECDRAAERKDYVVTGFHCHNLDRSLENSHVAAPETEKQPVLINAELSSHREKEEEVNLNFCLEPTPKTRTSDIKEETVKTTENLKVETDAALAADTQSQNIKECCVPQGTEESGKMAATDEANKSSGGGPGSLSTEELAMGSAECDRRDNADEDDLPTEQIVQNPECCDRKPPPVLLREIDTDGNEEIISDHSTFAGFIFQNSLMFELD</sequence>
<dbReference type="GO" id="GO:0005576">
    <property type="term" value="C:extracellular region"/>
    <property type="evidence" value="ECO:0007669"/>
    <property type="project" value="GOC"/>
</dbReference>
<comment type="subcellular location">
    <subcellularLocation>
        <location evidence="3">Cytoplasm</location>
    </subcellularLocation>
    <subcellularLocation>
        <location evidence="2">Dynein axonemal particle</location>
    </subcellularLocation>
    <text evidence="3">Localizes in the apical cytoplasm around the gamma-tubulin-positive pericentriolar region, not in the cilia.</text>
</comment>
<feature type="region of interest" description="Disordered" evidence="4">
    <location>
        <begin position="187"/>
        <end position="263"/>
    </location>
</feature>
<evidence type="ECO:0000313" key="8">
    <source>
        <dbReference type="Proteomes" id="UP000298787"/>
    </source>
</evidence>
<dbReference type="Pfam" id="PF08190">
    <property type="entry name" value="PIH1"/>
    <property type="match status" value="1"/>
</dbReference>
<feature type="compositionally biased region" description="Basic and acidic residues" evidence="4">
    <location>
        <begin position="441"/>
        <end position="489"/>
    </location>
</feature>
<dbReference type="InterPro" id="IPR041442">
    <property type="entry name" value="PIH1D1/2/3_CS-like"/>
</dbReference>
<dbReference type="Proteomes" id="UP000298787">
    <property type="component" value="Chromosome 18"/>
</dbReference>
<dbReference type="GO" id="GO:0003351">
    <property type="term" value="P:epithelial cilium movement involved in extracellular fluid movement"/>
    <property type="evidence" value="ECO:0007669"/>
    <property type="project" value="TreeGrafter"/>
</dbReference>
<dbReference type="GO" id="GO:0060285">
    <property type="term" value="P:cilium-dependent cell motility"/>
    <property type="evidence" value="ECO:0007669"/>
    <property type="project" value="UniProtKB-UniRule"/>
</dbReference>
<evidence type="ECO:0000313" key="7">
    <source>
        <dbReference type="EMBL" id="TKS86643.1"/>
    </source>
</evidence>
<gene>
    <name evidence="3" type="primary">DNAAF2</name>
    <name evidence="3" type="synonym">KTU</name>
    <name evidence="7" type="ORF">D9C73_020761</name>
</gene>
<feature type="domain" description="PIH1 N-terminal" evidence="5">
    <location>
        <begin position="40"/>
        <end position="203"/>
    </location>
</feature>
<dbReference type="OrthoDB" id="546764at2759"/>
<comment type="function">
    <text evidence="3">Required for cytoplasmic pre-assembly of axonemal dyneins, thereby playing a central role in motility in cilia and flagella. Involved in pre-assembly of dynein arm complexes in the cytoplasm before intraflagellar transport loads them for the ciliary compartment.</text>
</comment>
<evidence type="ECO:0000259" key="6">
    <source>
        <dbReference type="Pfam" id="PF18201"/>
    </source>
</evidence>
<organism evidence="7 8">
    <name type="scientific">Collichthys lucidus</name>
    <name type="common">Big head croaker</name>
    <name type="synonym">Sciaena lucida</name>
    <dbReference type="NCBI Taxonomy" id="240159"/>
    <lineage>
        <taxon>Eukaryota</taxon>
        <taxon>Metazoa</taxon>
        <taxon>Chordata</taxon>
        <taxon>Craniata</taxon>
        <taxon>Vertebrata</taxon>
        <taxon>Euteleostomi</taxon>
        <taxon>Actinopterygii</taxon>
        <taxon>Neopterygii</taxon>
        <taxon>Teleostei</taxon>
        <taxon>Neoteleostei</taxon>
        <taxon>Acanthomorphata</taxon>
        <taxon>Eupercaria</taxon>
        <taxon>Sciaenidae</taxon>
        <taxon>Collichthys</taxon>
    </lineage>
</organism>
<dbReference type="PANTHER" id="PTHR22997:SF3">
    <property type="entry name" value="PROTEIN KINTOUN"/>
    <property type="match status" value="1"/>
</dbReference>
<evidence type="ECO:0000256" key="4">
    <source>
        <dbReference type="SAM" id="MobiDB-lite"/>
    </source>
</evidence>
<dbReference type="GO" id="GO:0120293">
    <property type="term" value="C:dynein axonemal particle"/>
    <property type="evidence" value="ECO:0007669"/>
    <property type="project" value="UniProtKB-SubCell"/>
</dbReference>
<dbReference type="PANTHER" id="PTHR22997">
    <property type="entry name" value="PIH1 DOMAIN-CONTAINING PROTEIN 1"/>
    <property type="match status" value="1"/>
</dbReference>
<feature type="domain" description="PIH1D1/2/3 CS-like" evidence="6">
    <location>
        <begin position="260"/>
        <end position="359"/>
    </location>
</feature>
<dbReference type="InterPro" id="IPR012981">
    <property type="entry name" value="PIH1_N"/>
</dbReference>
<keyword evidence="8" id="KW-1185">Reference proteome</keyword>
<dbReference type="AlphaFoldDB" id="A0A4U5VEN0"/>
<dbReference type="InterPro" id="IPR034727">
    <property type="entry name" value="Kintoun"/>
</dbReference>
<evidence type="ECO:0000256" key="3">
    <source>
        <dbReference type="HAMAP-Rule" id="MF_03069"/>
    </source>
</evidence>
<feature type="region of interest" description="Disordered" evidence="4">
    <location>
        <begin position="371"/>
        <end position="507"/>
    </location>
</feature>
<evidence type="ECO:0000256" key="1">
    <source>
        <dbReference type="ARBA" id="ARBA00022490"/>
    </source>
</evidence>
<protein>
    <recommendedName>
        <fullName evidence="3">Protein kintoun</fullName>
    </recommendedName>
    <alternativeName>
        <fullName evidence="3">Dynein assembly factor 2, axonemal</fullName>
    </alternativeName>
</protein>
<feature type="compositionally biased region" description="Basic and acidic residues" evidence="4">
    <location>
        <begin position="378"/>
        <end position="434"/>
    </location>
</feature>
<name>A0A4U5VEN0_COLLU</name>
<proteinExistence type="inferred from homology"/>
<evidence type="ECO:0000259" key="5">
    <source>
        <dbReference type="Pfam" id="PF08190"/>
    </source>
</evidence>
<dbReference type="Pfam" id="PF18201">
    <property type="entry name" value="PIH1_CS"/>
    <property type="match status" value="1"/>
</dbReference>
<dbReference type="STRING" id="240159.A0A4U5VEN0"/>
<evidence type="ECO:0000256" key="2">
    <source>
        <dbReference type="ARBA" id="ARBA00024190"/>
    </source>
</evidence>
<feature type="compositionally biased region" description="Polar residues" evidence="4">
    <location>
        <begin position="227"/>
        <end position="255"/>
    </location>
</feature>
<dbReference type="EMBL" id="CM014095">
    <property type="protein sequence ID" value="TKS86643.1"/>
    <property type="molecule type" value="Genomic_DNA"/>
</dbReference>
<dbReference type="GO" id="GO:0070286">
    <property type="term" value="P:axonemal dynein complex assembly"/>
    <property type="evidence" value="ECO:0007669"/>
    <property type="project" value="UniProtKB-UniRule"/>
</dbReference>